<comment type="function">
    <text evidence="10 13">F(1)F(0) ATP synthase produces ATP from ADP in the presence of a proton or sodium gradient. F-type ATPases consist of two structural domains, F(1) containing the extramembraneous catalytic core and F(0) containing the membrane proton channel, linked together by a central stalk and a peripheral stalk. During catalysis, ATP synthesis in the catalytic domain of F(1) is coupled via a rotary mechanism of the central stalk subunits to proton translocation.</text>
</comment>
<dbReference type="InterPro" id="IPR050059">
    <property type="entry name" value="ATP_synthase_B_chain"/>
</dbReference>
<keyword evidence="13" id="KW-1003">Cell membrane</keyword>
<evidence type="ECO:0000313" key="18">
    <source>
        <dbReference type="Proteomes" id="UP000765338"/>
    </source>
</evidence>
<evidence type="ECO:0000256" key="7">
    <source>
        <dbReference type="ARBA" id="ARBA00023065"/>
    </source>
</evidence>
<keyword evidence="4 13" id="KW-0812">Transmembrane</keyword>
<keyword evidence="3 13" id="KW-0138">CF(0)</keyword>
<keyword evidence="8 13" id="KW-0472">Membrane</keyword>
<dbReference type="CDD" id="cd06503">
    <property type="entry name" value="ATP-synt_Fo_b"/>
    <property type="match status" value="1"/>
</dbReference>
<evidence type="ECO:0000256" key="16">
    <source>
        <dbReference type="SAM" id="SignalP"/>
    </source>
</evidence>
<evidence type="ECO:0000256" key="1">
    <source>
        <dbReference type="ARBA" id="ARBA00005513"/>
    </source>
</evidence>
<feature type="signal peptide" evidence="16">
    <location>
        <begin position="1"/>
        <end position="24"/>
    </location>
</feature>
<dbReference type="PANTHER" id="PTHR33445">
    <property type="entry name" value="ATP SYNTHASE SUBUNIT B', CHLOROPLASTIC"/>
    <property type="match status" value="1"/>
</dbReference>
<evidence type="ECO:0000313" key="17">
    <source>
        <dbReference type="EMBL" id="MBA5727875.1"/>
    </source>
</evidence>
<keyword evidence="2 13" id="KW-0813">Transport</keyword>
<sequence>MRLTPRFLLSAAAPLAALPGRAVAEGMPQLHFKDPLLQGQVVWGALIFIIFYLLLSRSALPRVADVIKARETRIQSDLDLARRARKDADQAQKELCEAREKASEDAKATIQSIRETTREAIRVQAEETAARLEAEIKSAESQIALSRNNALSNINEIASSTAMTLAERLIGTADEKVIAAAVEQAHAAGAEHVS</sequence>
<protein>
    <recommendedName>
        <fullName evidence="13">ATP synthase subunit b</fullName>
    </recommendedName>
    <alternativeName>
        <fullName evidence="13">ATP synthase F(0) sector subunit b</fullName>
    </alternativeName>
    <alternativeName>
        <fullName evidence="13">ATPase subunit I</fullName>
    </alternativeName>
    <alternativeName>
        <fullName evidence="13">F-type ATPase subunit b</fullName>
        <shortName evidence="13">F-ATPase subunit b</shortName>
    </alternativeName>
</protein>
<evidence type="ECO:0000256" key="2">
    <source>
        <dbReference type="ARBA" id="ARBA00022448"/>
    </source>
</evidence>
<keyword evidence="18" id="KW-1185">Reference proteome</keyword>
<evidence type="ECO:0000256" key="6">
    <source>
        <dbReference type="ARBA" id="ARBA00022989"/>
    </source>
</evidence>
<comment type="subunit">
    <text evidence="13">F-type ATPases have 2 components, F(1) - the catalytic core - and F(0) - the membrane proton channel. F(1) has five subunits: alpha(3), beta(3), gamma(1), delta(1), epsilon(1). F(0) has three main subunits: a(1), b(2) and c(10-14). The alpha and beta chains form an alternating ring which encloses part of the gamma chain. F(1) is attached to F(0) by a central stalk formed by the gamma and epsilon chains, while a peripheral stalk is formed by the delta and b chains.</text>
</comment>
<evidence type="ECO:0000256" key="13">
    <source>
        <dbReference type="HAMAP-Rule" id="MF_01398"/>
    </source>
</evidence>
<keyword evidence="15" id="KW-0175">Coiled coil</keyword>
<dbReference type="InterPro" id="IPR002146">
    <property type="entry name" value="ATP_synth_b/b'su_bac/chlpt"/>
</dbReference>
<keyword evidence="5 13" id="KW-0375">Hydrogen ion transport</keyword>
<feature type="coiled-coil region" evidence="15">
    <location>
        <begin position="122"/>
        <end position="149"/>
    </location>
</feature>
<evidence type="ECO:0000256" key="12">
    <source>
        <dbReference type="ARBA" id="ARBA00037847"/>
    </source>
</evidence>
<evidence type="ECO:0000256" key="8">
    <source>
        <dbReference type="ARBA" id="ARBA00023136"/>
    </source>
</evidence>
<comment type="function">
    <text evidence="11">Component of the F(0) channel, it forms part of the peripheral stalk, linking F(1) to F(0). The b'-subunit is a diverged and duplicated form of b found in plants and photosynthetic bacteria.</text>
</comment>
<evidence type="ECO:0000256" key="14">
    <source>
        <dbReference type="RuleBase" id="RU003848"/>
    </source>
</evidence>
<accession>A0ABR5ZUF3</accession>
<evidence type="ECO:0000256" key="11">
    <source>
        <dbReference type="ARBA" id="ARBA00025614"/>
    </source>
</evidence>
<dbReference type="Pfam" id="PF00430">
    <property type="entry name" value="ATP-synt_B"/>
    <property type="match status" value="1"/>
</dbReference>
<name>A0ABR5ZUF3_9PROT</name>
<evidence type="ECO:0000256" key="9">
    <source>
        <dbReference type="ARBA" id="ARBA00023310"/>
    </source>
</evidence>
<keyword evidence="7 13" id="KW-0406">Ion transport</keyword>
<evidence type="ECO:0000256" key="10">
    <source>
        <dbReference type="ARBA" id="ARBA00025198"/>
    </source>
</evidence>
<proteinExistence type="inferred from homology"/>
<dbReference type="Proteomes" id="UP000765338">
    <property type="component" value="Unassembled WGS sequence"/>
</dbReference>
<evidence type="ECO:0000256" key="4">
    <source>
        <dbReference type="ARBA" id="ARBA00022692"/>
    </source>
</evidence>
<feature type="transmembrane region" description="Helical" evidence="13">
    <location>
        <begin position="40"/>
        <end position="60"/>
    </location>
</feature>
<comment type="caution">
    <text evidence="17">The sequence shown here is derived from an EMBL/GenBank/DDBJ whole genome shotgun (WGS) entry which is preliminary data.</text>
</comment>
<evidence type="ECO:0000256" key="5">
    <source>
        <dbReference type="ARBA" id="ARBA00022781"/>
    </source>
</evidence>
<gene>
    <name evidence="13" type="primary">atpF</name>
    <name evidence="17" type="ORF">CPA56_07775</name>
</gene>
<keyword evidence="6 13" id="KW-1133">Transmembrane helix</keyword>
<dbReference type="PANTHER" id="PTHR33445:SF1">
    <property type="entry name" value="ATP SYNTHASE SUBUNIT B"/>
    <property type="match status" value="1"/>
</dbReference>
<dbReference type="HAMAP" id="MF_01398">
    <property type="entry name" value="ATP_synth_b_bprime"/>
    <property type="match status" value="1"/>
</dbReference>
<dbReference type="RefSeq" id="WP_182041421.1">
    <property type="nucleotide sequence ID" value="NZ_PDLY01000004.1"/>
</dbReference>
<keyword evidence="16" id="KW-0732">Signal</keyword>
<evidence type="ECO:0000256" key="3">
    <source>
        <dbReference type="ARBA" id="ARBA00022547"/>
    </source>
</evidence>
<comment type="subcellular location">
    <subcellularLocation>
        <location evidence="13">Cell membrane</location>
        <topology evidence="13">Single-pass membrane protein</topology>
    </subcellularLocation>
    <subcellularLocation>
        <location evidence="12">Endomembrane system</location>
        <topology evidence="12">Single-pass membrane protein</topology>
    </subcellularLocation>
</comment>
<comment type="similarity">
    <text evidence="1 13 14">Belongs to the ATPase B chain family.</text>
</comment>
<evidence type="ECO:0000256" key="15">
    <source>
        <dbReference type="SAM" id="Coils"/>
    </source>
</evidence>
<organism evidence="17 18">
    <name type="scientific">Bombella mellum</name>
    <dbReference type="NCBI Taxonomy" id="2039288"/>
    <lineage>
        <taxon>Bacteria</taxon>
        <taxon>Pseudomonadati</taxon>
        <taxon>Pseudomonadota</taxon>
        <taxon>Alphaproteobacteria</taxon>
        <taxon>Acetobacterales</taxon>
        <taxon>Acetobacteraceae</taxon>
        <taxon>Bombella</taxon>
    </lineage>
</organism>
<keyword evidence="9 13" id="KW-0066">ATP synthesis</keyword>
<dbReference type="EMBL" id="PDLY01000004">
    <property type="protein sequence ID" value="MBA5727875.1"/>
    <property type="molecule type" value="Genomic_DNA"/>
</dbReference>
<reference evidence="17 18" key="1">
    <citation type="submission" date="2017-10" db="EMBL/GenBank/DDBJ databases">
        <authorList>
            <person name="Jakob F."/>
        </authorList>
    </citation>
    <scope>NUCLEOTIDE SEQUENCE [LARGE SCALE GENOMIC DNA]</scope>
    <source>
        <strain evidence="17 18">TMW 2.1889</strain>
    </source>
</reference>
<feature type="chain" id="PRO_5045872216" description="ATP synthase subunit b" evidence="16">
    <location>
        <begin position="25"/>
        <end position="194"/>
    </location>
</feature>